<dbReference type="GO" id="GO:0044781">
    <property type="term" value="P:bacterial-type flagellum organization"/>
    <property type="evidence" value="ECO:0007669"/>
    <property type="project" value="UniProtKB-KW"/>
</dbReference>
<keyword evidence="6" id="KW-0804">Transcription</keyword>
<dbReference type="InterPro" id="IPR035890">
    <property type="entry name" value="Anti-sigma-28_factor_FlgM_sf"/>
</dbReference>
<keyword evidence="8" id="KW-0966">Cell projection</keyword>
<evidence type="ECO:0000256" key="3">
    <source>
        <dbReference type="ARBA" id="ARBA00022491"/>
    </source>
</evidence>
<dbReference type="Pfam" id="PF04316">
    <property type="entry name" value="FlgM"/>
    <property type="match status" value="1"/>
</dbReference>
<dbReference type="SUPFAM" id="SSF101498">
    <property type="entry name" value="Anti-sigma factor FlgM"/>
    <property type="match status" value="1"/>
</dbReference>
<keyword evidence="8" id="KW-0282">Flagellum</keyword>
<dbReference type="OrthoDB" id="2112800at2"/>
<dbReference type="GO" id="GO:0045892">
    <property type="term" value="P:negative regulation of DNA-templated transcription"/>
    <property type="evidence" value="ECO:0007669"/>
    <property type="project" value="InterPro"/>
</dbReference>
<keyword evidence="3" id="KW-0678">Repressor</keyword>
<reference evidence="8 9" key="1">
    <citation type="submission" date="2018-08" db="EMBL/GenBank/DDBJ databases">
        <title>Murine metabolic-syndrome-specific gut microbial biobank.</title>
        <authorList>
            <person name="Liu C."/>
        </authorList>
    </citation>
    <scope>NUCLEOTIDE SEQUENCE [LARGE SCALE GENOMIC DNA]</scope>
    <source>
        <strain evidence="8 9">583</strain>
    </source>
</reference>
<comment type="similarity">
    <text evidence="1">Belongs to the FlgM family.</text>
</comment>
<evidence type="ECO:0000256" key="2">
    <source>
        <dbReference type="ARBA" id="ARBA00017823"/>
    </source>
</evidence>
<evidence type="ECO:0000313" key="8">
    <source>
        <dbReference type="EMBL" id="NBI07372.1"/>
    </source>
</evidence>
<dbReference type="AlphaFoldDB" id="A0A845R1S5"/>
<dbReference type="RefSeq" id="WP_160197835.1">
    <property type="nucleotide sequence ID" value="NZ_QXXA01000011.1"/>
</dbReference>
<evidence type="ECO:0000259" key="7">
    <source>
        <dbReference type="Pfam" id="PF04316"/>
    </source>
</evidence>
<feature type="domain" description="Anti-sigma-28 factor FlgM C-terminal" evidence="7">
    <location>
        <begin position="32"/>
        <end position="86"/>
    </location>
</feature>
<protein>
    <recommendedName>
        <fullName evidence="2">Negative regulator of flagellin synthesis</fullName>
    </recommendedName>
</protein>
<comment type="caution">
    <text evidence="8">The sequence shown here is derived from an EMBL/GenBank/DDBJ whole genome shotgun (WGS) entry which is preliminary data.</text>
</comment>
<dbReference type="EMBL" id="QXXA01000011">
    <property type="protein sequence ID" value="NBI07372.1"/>
    <property type="molecule type" value="Genomic_DNA"/>
</dbReference>
<dbReference type="InterPro" id="IPR031316">
    <property type="entry name" value="FlgM_C"/>
</dbReference>
<gene>
    <name evidence="8" type="primary">flgM</name>
    <name evidence="8" type="ORF">D3Z33_10980</name>
</gene>
<keyword evidence="9" id="KW-1185">Reference proteome</keyword>
<evidence type="ECO:0000256" key="6">
    <source>
        <dbReference type="ARBA" id="ARBA00023163"/>
    </source>
</evidence>
<keyword evidence="5" id="KW-0805">Transcription regulation</keyword>
<keyword evidence="8" id="KW-0969">Cilium</keyword>
<evidence type="ECO:0000256" key="1">
    <source>
        <dbReference type="ARBA" id="ARBA00005322"/>
    </source>
</evidence>
<name>A0A845R1S5_9CLOT</name>
<evidence type="ECO:0000256" key="4">
    <source>
        <dbReference type="ARBA" id="ARBA00022795"/>
    </source>
</evidence>
<proteinExistence type="inferred from homology"/>
<accession>A0A845R1S5</accession>
<sequence length="93" mass="10775">MKIFNNNINKIQSAYNKNKTNIDKSSKVDKKDQFIISDQGKMIQKAVKMAKDSPDIRKEKIEKIKTQMKNGNYNIDSKLVAQKILEDINMRKG</sequence>
<organism evidence="8 9">
    <name type="scientific">Senegalia massiliensis</name>
    <dbReference type="NCBI Taxonomy" id="1720316"/>
    <lineage>
        <taxon>Bacteria</taxon>
        <taxon>Bacillati</taxon>
        <taxon>Bacillota</taxon>
        <taxon>Clostridia</taxon>
        <taxon>Eubacteriales</taxon>
        <taxon>Clostridiaceae</taxon>
        <taxon>Senegalia</taxon>
    </lineage>
</organism>
<evidence type="ECO:0000256" key="5">
    <source>
        <dbReference type="ARBA" id="ARBA00023015"/>
    </source>
</evidence>
<dbReference type="Proteomes" id="UP000467132">
    <property type="component" value="Unassembled WGS sequence"/>
</dbReference>
<evidence type="ECO:0000313" key="9">
    <source>
        <dbReference type="Proteomes" id="UP000467132"/>
    </source>
</evidence>
<dbReference type="NCBIfam" id="TIGR03824">
    <property type="entry name" value="FlgM_jcvi"/>
    <property type="match status" value="1"/>
</dbReference>
<dbReference type="InterPro" id="IPR007412">
    <property type="entry name" value="FlgM"/>
</dbReference>
<keyword evidence="4" id="KW-1005">Bacterial flagellum biogenesis</keyword>